<comment type="caution">
    <text evidence="2">The sequence shown here is derived from an EMBL/GenBank/DDBJ whole genome shotgun (WGS) entry which is preliminary data.</text>
</comment>
<accession>A0A438DWU9</accession>
<dbReference type="Pfam" id="PF22936">
    <property type="entry name" value="Pol_BBD"/>
    <property type="match status" value="1"/>
</dbReference>
<name>A0A438DWU9_VITVI</name>
<reference evidence="2 3" key="1">
    <citation type="journal article" date="2018" name="PLoS Genet.">
        <title>Population sequencing reveals clonal diversity and ancestral inbreeding in the grapevine cultivar Chardonnay.</title>
        <authorList>
            <person name="Roach M.J."/>
            <person name="Johnson D.L."/>
            <person name="Bohlmann J."/>
            <person name="van Vuuren H.J."/>
            <person name="Jones S.J."/>
            <person name="Pretorius I.S."/>
            <person name="Schmidt S.A."/>
            <person name="Borneman A.R."/>
        </authorList>
    </citation>
    <scope>NUCLEOTIDE SEQUENCE [LARGE SCALE GENOMIC DNA]</scope>
    <source>
        <strain evidence="3">cv. Chardonnay</strain>
        <tissue evidence="2">Leaf</tissue>
    </source>
</reference>
<evidence type="ECO:0000313" key="2">
    <source>
        <dbReference type="EMBL" id="RVW39867.1"/>
    </source>
</evidence>
<evidence type="ECO:0000313" key="3">
    <source>
        <dbReference type="Proteomes" id="UP000288805"/>
    </source>
</evidence>
<organism evidence="2 3">
    <name type="scientific">Vitis vinifera</name>
    <name type="common">Grape</name>
    <dbReference type="NCBI Taxonomy" id="29760"/>
    <lineage>
        <taxon>Eukaryota</taxon>
        <taxon>Viridiplantae</taxon>
        <taxon>Streptophyta</taxon>
        <taxon>Embryophyta</taxon>
        <taxon>Tracheophyta</taxon>
        <taxon>Spermatophyta</taxon>
        <taxon>Magnoliopsida</taxon>
        <taxon>eudicotyledons</taxon>
        <taxon>Gunneridae</taxon>
        <taxon>Pentapetalae</taxon>
        <taxon>rosids</taxon>
        <taxon>Vitales</taxon>
        <taxon>Vitaceae</taxon>
        <taxon>Viteae</taxon>
        <taxon>Vitis</taxon>
    </lineage>
</organism>
<proteinExistence type="predicted"/>
<protein>
    <recommendedName>
        <fullName evidence="1">Retrovirus-related Pol polyprotein from transposon TNT 1-94-like beta-barrel domain-containing protein</fullName>
    </recommendedName>
</protein>
<evidence type="ECO:0000259" key="1">
    <source>
        <dbReference type="Pfam" id="PF22936"/>
    </source>
</evidence>
<dbReference type="InterPro" id="IPR054722">
    <property type="entry name" value="PolX-like_BBD"/>
</dbReference>
<dbReference type="EMBL" id="QGNW01001469">
    <property type="protein sequence ID" value="RVW39867.1"/>
    <property type="molecule type" value="Genomic_DNA"/>
</dbReference>
<gene>
    <name evidence="2" type="ORF">CK203_083143</name>
</gene>
<feature type="domain" description="Retrovirus-related Pol polyprotein from transposon TNT 1-94-like beta-barrel" evidence="1">
    <location>
        <begin position="1"/>
        <end position="66"/>
    </location>
</feature>
<dbReference type="AlphaFoldDB" id="A0A438DWU9"/>
<sequence>MIGDKTYFTSLENYGGVVTFGDGSLARVKGKGSVVIPSYPKLDGVLYVKELKANLLSFSQMCDKDYKVNFHKDLCEVVNKRKGQNLILLSSSIEDEVTTLCI</sequence>
<dbReference type="Proteomes" id="UP000288805">
    <property type="component" value="Unassembled WGS sequence"/>
</dbReference>